<evidence type="ECO:0000313" key="2">
    <source>
        <dbReference type="EMBL" id="KAK9917265.1"/>
    </source>
</evidence>
<dbReference type="PANTHER" id="PTHR33606">
    <property type="entry name" value="PROTEIN YCII"/>
    <property type="match status" value="1"/>
</dbReference>
<proteinExistence type="predicted"/>
<gene>
    <name evidence="2" type="ORF">WJX75_002510</name>
</gene>
<name>A0ABR2YZX1_9CHLO</name>
<dbReference type="InterPro" id="IPR011008">
    <property type="entry name" value="Dimeric_a/b-barrel"/>
</dbReference>
<protein>
    <recommendedName>
        <fullName evidence="1">YCII-related domain-containing protein</fullName>
    </recommendedName>
</protein>
<organism evidence="2 3">
    <name type="scientific">Coccomyxa subellipsoidea</name>
    <dbReference type="NCBI Taxonomy" id="248742"/>
    <lineage>
        <taxon>Eukaryota</taxon>
        <taxon>Viridiplantae</taxon>
        <taxon>Chlorophyta</taxon>
        <taxon>core chlorophytes</taxon>
        <taxon>Trebouxiophyceae</taxon>
        <taxon>Trebouxiophyceae incertae sedis</taxon>
        <taxon>Coccomyxaceae</taxon>
        <taxon>Coccomyxa</taxon>
    </lineage>
</organism>
<dbReference type="PANTHER" id="PTHR33606:SF3">
    <property type="entry name" value="PROTEIN YCII"/>
    <property type="match status" value="1"/>
</dbReference>
<feature type="domain" description="YCII-related" evidence="1">
    <location>
        <begin position="11"/>
        <end position="93"/>
    </location>
</feature>
<dbReference type="InterPro" id="IPR005545">
    <property type="entry name" value="YCII"/>
</dbReference>
<dbReference type="SUPFAM" id="SSF54909">
    <property type="entry name" value="Dimeric alpha+beta barrel"/>
    <property type="match status" value="1"/>
</dbReference>
<evidence type="ECO:0000259" key="1">
    <source>
        <dbReference type="Pfam" id="PF03795"/>
    </source>
</evidence>
<keyword evidence="3" id="KW-1185">Reference proteome</keyword>
<sequence>MTTQASAAPAFHVLQYKYVPDILEKRTPFREAHLSKAGEKASQGRILLGGALAEPVDSALFVWKNSTTEEIEEFVKTDPYVLNGLVTDWSIRPYMVMIGQ</sequence>
<dbReference type="Gene3D" id="3.30.70.1060">
    <property type="entry name" value="Dimeric alpha+beta barrel"/>
    <property type="match status" value="1"/>
</dbReference>
<dbReference type="Pfam" id="PF03795">
    <property type="entry name" value="YCII"/>
    <property type="match status" value="1"/>
</dbReference>
<comment type="caution">
    <text evidence="2">The sequence shown here is derived from an EMBL/GenBank/DDBJ whole genome shotgun (WGS) entry which is preliminary data.</text>
</comment>
<reference evidence="2 3" key="1">
    <citation type="journal article" date="2024" name="Nat. Commun.">
        <title>Phylogenomics reveals the evolutionary origins of lichenization in chlorophyte algae.</title>
        <authorList>
            <person name="Puginier C."/>
            <person name="Libourel C."/>
            <person name="Otte J."/>
            <person name="Skaloud P."/>
            <person name="Haon M."/>
            <person name="Grisel S."/>
            <person name="Petersen M."/>
            <person name="Berrin J.G."/>
            <person name="Delaux P.M."/>
            <person name="Dal Grande F."/>
            <person name="Keller J."/>
        </authorList>
    </citation>
    <scope>NUCLEOTIDE SEQUENCE [LARGE SCALE GENOMIC DNA]</scope>
    <source>
        <strain evidence="2 3">SAG 216-7</strain>
    </source>
</reference>
<evidence type="ECO:0000313" key="3">
    <source>
        <dbReference type="Proteomes" id="UP001491310"/>
    </source>
</evidence>
<dbReference type="Proteomes" id="UP001491310">
    <property type="component" value="Unassembled WGS sequence"/>
</dbReference>
<accession>A0ABR2YZX1</accession>
<dbReference type="EMBL" id="JALJOT010000002">
    <property type="protein sequence ID" value="KAK9917265.1"/>
    <property type="molecule type" value="Genomic_DNA"/>
</dbReference>
<dbReference type="InterPro" id="IPR051807">
    <property type="entry name" value="Sec-metab_biosynth-assoc"/>
</dbReference>